<dbReference type="Gene3D" id="3.10.450.160">
    <property type="entry name" value="inner membrane protein cigr"/>
    <property type="match status" value="1"/>
</dbReference>
<dbReference type="Pfam" id="PF11776">
    <property type="entry name" value="RcnB"/>
    <property type="match status" value="1"/>
</dbReference>
<evidence type="ECO:0000313" key="5">
    <source>
        <dbReference type="Proteomes" id="UP001361239"/>
    </source>
</evidence>
<feature type="chain" id="PRO_5047338877" evidence="3">
    <location>
        <begin position="27"/>
        <end position="155"/>
    </location>
</feature>
<evidence type="ECO:0000256" key="2">
    <source>
        <dbReference type="SAM" id="Phobius"/>
    </source>
</evidence>
<keyword evidence="3" id="KW-0732">Signal</keyword>
<dbReference type="Proteomes" id="UP001361239">
    <property type="component" value="Unassembled WGS sequence"/>
</dbReference>
<dbReference type="PROSITE" id="PS51257">
    <property type="entry name" value="PROKAR_LIPOPROTEIN"/>
    <property type="match status" value="1"/>
</dbReference>
<dbReference type="InterPro" id="IPR024572">
    <property type="entry name" value="RcnB"/>
</dbReference>
<accession>A0ABU8RXN1</accession>
<sequence>MNKKLSSAMASLAAAACVLTAVPAAAQQRWRDSDRDGRSDRREWNRDRDRDGRPDQFDRYDNRRGWNGSQRNRNEWRWNRYNRQAGYNGYNGRWREGQRYGNWNNSRYYVNDWGSYNLPAPRRGYRYYRDDNGDIIMAAIGTGIIGLILGSQLGR</sequence>
<protein>
    <submittedName>
        <fullName evidence="4">RcnB family protein</fullName>
    </submittedName>
</protein>
<evidence type="ECO:0000256" key="1">
    <source>
        <dbReference type="SAM" id="MobiDB-lite"/>
    </source>
</evidence>
<proteinExistence type="predicted"/>
<evidence type="ECO:0000256" key="3">
    <source>
        <dbReference type="SAM" id="SignalP"/>
    </source>
</evidence>
<dbReference type="EMBL" id="JBBHJZ010000003">
    <property type="protein sequence ID" value="MEJ5977833.1"/>
    <property type="molecule type" value="Genomic_DNA"/>
</dbReference>
<feature type="compositionally biased region" description="Basic and acidic residues" evidence="1">
    <location>
        <begin position="29"/>
        <end position="64"/>
    </location>
</feature>
<feature type="region of interest" description="Disordered" evidence="1">
    <location>
        <begin position="28"/>
        <end position="70"/>
    </location>
</feature>
<feature type="transmembrane region" description="Helical" evidence="2">
    <location>
        <begin position="135"/>
        <end position="154"/>
    </location>
</feature>
<feature type="signal peptide" evidence="3">
    <location>
        <begin position="1"/>
        <end position="26"/>
    </location>
</feature>
<keyword evidence="2" id="KW-1133">Transmembrane helix</keyword>
<keyword evidence="2" id="KW-0472">Membrane</keyword>
<keyword evidence="2" id="KW-0812">Transmembrane</keyword>
<keyword evidence="5" id="KW-1185">Reference proteome</keyword>
<gene>
    <name evidence="4" type="ORF">WG901_14385</name>
</gene>
<reference evidence="4 5" key="1">
    <citation type="submission" date="2024-03" db="EMBL/GenBank/DDBJ databases">
        <authorList>
            <person name="Jo J.-H."/>
        </authorList>
    </citation>
    <scope>NUCLEOTIDE SEQUENCE [LARGE SCALE GENOMIC DNA]</scope>
    <source>
        <strain evidence="4 5">PS1R-30</strain>
    </source>
</reference>
<dbReference type="RefSeq" id="WP_339587785.1">
    <property type="nucleotide sequence ID" value="NZ_JBBHJZ010000003.1"/>
</dbReference>
<name>A0ABU8RXN1_9SPHN</name>
<comment type="caution">
    <text evidence="4">The sequence shown here is derived from an EMBL/GenBank/DDBJ whole genome shotgun (WGS) entry which is preliminary data.</text>
</comment>
<evidence type="ECO:0000313" key="4">
    <source>
        <dbReference type="EMBL" id="MEJ5977833.1"/>
    </source>
</evidence>
<organism evidence="4 5">
    <name type="scientific">Novosphingobium anseongense</name>
    <dbReference type="NCBI Taxonomy" id="3133436"/>
    <lineage>
        <taxon>Bacteria</taxon>
        <taxon>Pseudomonadati</taxon>
        <taxon>Pseudomonadota</taxon>
        <taxon>Alphaproteobacteria</taxon>
        <taxon>Sphingomonadales</taxon>
        <taxon>Sphingomonadaceae</taxon>
        <taxon>Novosphingobium</taxon>
    </lineage>
</organism>